<dbReference type="InterPro" id="IPR039809">
    <property type="entry name" value="Chemokine_b/g/d"/>
</dbReference>
<keyword evidence="4" id="KW-0964">Secreted</keyword>
<dbReference type="GO" id="GO:0006955">
    <property type="term" value="P:immune response"/>
    <property type="evidence" value="ECO:0007669"/>
    <property type="project" value="InterPro"/>
</dbReference>
<evidence type="ECO:0000259" key="5">
    <source>
        <dbReference type="SMART" id="SM00199"/>
    </source>
</evidence>
<name>A0A6A4T9Z4_SCOMX</name>
<dbReference type="Gene3D" id="2.40.50.40">
    <property type="match status" value="1"/>
</dbReference>
<dbReference type="PROSITE" id="PS00472">
    <property type="entry name" value="SMALL_CYTOKINES_CC"/>
    <property type="match status" value="1"/>
</dbReference>
<dbReference type="GO" id="GO:0005615">
    <property type="term" value="C:extracellular space"/>
    <property type="evidence" value="ECO:0007669"/>
    <property type="project" value="UniProtKB-KW"/>
</dbReference>
<keyword evidence="2 4" id="KW-0202">Cytokine</keyword>
<keyword evidence="4" id="KW-0145">Chemotaxis</keyword>
<dbReference type="EMBL" id="VEVO01000008">
    <property type="protein sequence ID" value="KAF0038982.1"/>
    <property type="molecule type" value="Genomic_DNA"/>
</dbReference>
<comment type="caution">
    <text evidence="6">The sequence shown here is derived from an EMBL/GenBank/DDBJ whole genome shotgun (WGS) entry which is preliminary data.</text>
</comment>
<dbReference type="SMART" id="SM00199">
    <property type="entry name" value="SCY"/>
    <property type="match status" value="1"/>
</dbReference>
<evidence type="ECO:0000313" key="6">
    <source>
        <dbReference type="EMBL" id="KAF0038982.1"/>
    </source>
</evidence>
<protein>
    <recommendedName>
        <fullName evidence="4">C-C motif chemokine</fullName>
    </recommendedName>
</protein>
<dbReference type="InterPro" id="IPR036048">
    <property type="entry name" value="Interleukin_8-like_sf"/>
</dbReference>
<comment type="similarity">
    <text evidence="1 4">Belongs to the intercrine beta (chemokine CC) family.</text>
</comment>
<dbReference type="GO" id="GO:0008009">
    <property type="term" value="F:chemokine activity"/>
    <property type="evidence" value="ECO:0007669"/>
    <property type="project" value="InterPro"/>
</dbReference>
<evidence type="ECO:0000256" key="1">
    <source>
        <dbReference type="ARBA" id="ARBA00010868"/>
    </source>
</evidence>
<keyword evidence="3" id="KW-1015">Disulfide bond</keyword>
<dbReference type="InterPro" id="IPR000827">
    <property type="entry name" value="Chemokine_CC_CS"/>
</dbReference>
<dbReference type="Pfam" id="PF00048">
    <property type="entry name" value="IL8"/>
    <property type="match status" value="1"/>
</dbReference>
<dbReference type="PANTHER" id="PTHR12015:SF108">
    <property type="entry name" value="C-C MOTIF CHEMOKINE 20"/>
    <property type="match status" value="1"/>
</dbReference>
<evidence type="ECO:0000256" key="4">
    <source>
        <dbReference type="RuleBase" id="RU361150"/>
    </source>
</evidence>
<gene>
    <name evidence="6" type="ORF">F2P81_009466</name>
</gene>
<dbReference type="InterPro" id="IPR001811">
    <property type="entry name" value="Chemokine_IL8-like_dom"/>
</dbReference>
<dbReference type="AlphaFoldDB" id="A0A6A4T9Z4"/>
<dbReference type="PANTHER" id="PTHR12015">
    <property type="entry name" value="SMALL INDUCIBLE CYTOKINE A"/>
    <property type="match status" value="1"/>
</dbReference>
<dbReference type="Proteomes" id="UP000438429">
    <property type="component" value="Unassembled WGS sequence"/>
</dbReference>
<dbReference type="CDD" id="cd00272">
    <property type="entry name" value="Chemokine_CC"/>
    <property type="match status" value="1"/>
</dbReference>
<evidence type="ECO:0000313" key="7">
    <source>
        <dbReference type="Proteomes" id="UP000438429"/>
    </source>
</evidence>
<evidence type="ECO:0000256" key="2">
    <source>
        <dbReference type="ARBA" id="ARBA00022514"/>
    </source>
</evidence>
<proteinExistence type="inferred from homology"/>
<comment type="subcellular location">
    <subcellularLocation>
        <location evidence="4">Secreted</location>
    </subcellularLocation>
</comment>
<accession>A0A6A4T9Z4</accession>
<sequence>MRAVSVKWKNGTGPDDCCFRMFLGRLDKTLIRSYYITDFRCPNRGVILVTRNFRHICVDPNLFWVQSVIKRLDEKI</sequence>
<feature type="domain" description="Chemokine interleukin-8-like" evidence="5">
    <location>
        <begin position="14"/>
        <end position="72"/>
    </location>
</feature>
<evidence type="ECO:0000256" key="3">
    <source>
        <dbReference type="ARBA" id="ARBA00023157"/>
    </source>
</evidence>
<reference evidence="6 7" key="1">
    <citation type="submission" date="2019-06" db="EMBL/GenBank/DDBJ databases">
        <title>Draft genomes of female and male turbot (Scophthalmus maximus).</title>
        <authorList>
            <person name="Xu H."/>
            <person name="Xu X.-W."/>
            <person name="Shao C."/>
            <person name="Chen S."/>
        </authorList>
    </citation>
    <scope>NUCLEOTIDE SEQUENCE [LARGE SCALE GENOMIC DNA]</scope>
    <source>
        <strain evidence="6">Ysfricsl-2016a</strain>
        <tissue evidence="6">Blood</tissue>
    </source>
</reference>
<organism evidence="6 7">
    <name type="scientific">Scophthalmus maximus</name>
    <name type="common">Turbot</name>
    <name type="synonym">Psetta maxima</name>
    <dbReference type="NCBI Taxonomy" id="52904"/>
    <lineage>
        <taxon>Eukaryota</taxon>
        <taxon>Metazoa</taxon>
        <taxon>Chordata</taxon>
        <taxon>Craniata</taxon>
        <taxon>Vertebrata</taxon>
        <taxon>Euteleostomi</taxon>
        <taxon>Actinopterygii</taxon>
        <taxon>Neopterygii</taxon>
        <taxon>Teleostei</taxon>
        <taxon>Neoteleostei</taxon>
        <taxon>Acanthomorphata</taxon>
        <taxon>Carangaria</taxon>
        <taxon>Pleuronectiformes</taxon>
        <taxon>Pleuronectoidei</taxon>
        <taxon>Scophthalmidae</taxon>
        <taxon>Scophthalmus</taxon>
    </lineage>
</organism>
<dbReference type="SUPFAM" id="SSF54117">
    <property type="entry name" value="Interleukin 8-like chemokines"/>
    <property type="match status" value="1"/>
</dbReference>